<gene>
    <name evidence="6" type="ORF">GCM10009663_28420</name>
</gene>
<evidence type="ECO:0000256" key="2">
    <source>
        <dbReference type="ARBA" id="ARBA00022450"/>
    </source>
</evidence>
<dbReference type="InterPro" id="IPR045851">
    <property type="entry name" value="AMP-bd_C_sf"/>
</dbReference>
<dbReference type="InterPro" id="IPR001242">
    <property type="entry name" value="Condensation_dom"/>
</dbReference>
<dbReference type="CDD" id="cd05930">
    <property type="entry name" value="A_NRPS"/>
    <property type="match status" value="1"/>
</dbReference>
<dbReference type="InterPro" id="IPR023213">
    <property type="entry name" value="CAT-like_dom_sf"/>
</dbReference>
<dbReference type="SUPFAM" id="SSF47336">
    <property type="entry name" value="ACP-like"/>
    <property type="match status" value="1"/>
</dbReference>
<accession>A0ABP4E0B0</accession>
<evidence type="ECO:0000256" key="4">
    <source>
        <dbReference type="SAM" id="MobiDB-lite"/>
    </source>
</evidence>
<feature type="region of interest" description="Disordered" evidence="4">
    <location>
        <begin position="662"/>
        <end position="684"/>
    </location>
</feature>
<protein>
    <recommendedName>
        <fullName evidence="5">Carrier domain-containing protein</fullName>
    </recommendedName>
</protein>
<dbReference type="PANTHER" id="PTHR45527:SF1">
    <property type="entry name" value="FATTY ACID SYNTHASE"/>
    <property type="match status" value="1"/>
</dbReference>
<dbReference type="Gene3D" id="3.40.50.980">
    <property type="match status" value="2"/>
</dbReference>
<feature type="compositionally biased region" description="Basic and acidic residues" evidence="4">
    <location>
        <begin position="64"/>
        <end position="74"/>
    </location>
</feature>
<comment type="cofactor">
    <cofactor evidence="1">
        <name>pantetheine 4'-phosphate</name>
        <dbReference type="ChEBI" id="CHEBI:47942"/>
    </cofactor>
</comment>
<dbReference type="PANTHER" id="PTHR45527">
    <property type="entry name" value="NONRIBOSOMAL PEPTIDE SYNTHETASE"/>
    <property type="match status" value="1"/>
</dbReference>
<dbReference type="InterPro" id="IPR006162">
    <property type="entry name" value="Ppantetheine_attach_site"/>
</dbReference>
<dbReference type="InterPro" id="IPR010071">
    <property type="entry name" value="AA_adenyl_dom"/>
</dbReference>
<dbReference type="InterPro" id="IPR020806">
    <property type="entry name" value="PKS_PP-bd"/>
</dbReference>
<organism evidence="6 7">
    <name type="scientific">Kitasatospora arboriphila</name>
    <dbReference type="NCBI Taxonomy" id="258052"/>
    <lineage>
        <taxon>Bacteria</taxon>
        <taxon>Bacillati</taxon>
        <taxon>Actinomycetota</taxon>
        <taxon>Actinomycetes</taxon>
        <taxon>Kitasatosporales</taxon>
        <taxon>Streptomycetaceae</taxon>
        <taxon>Kitasatospora</taxon>
    </lineage>
</organism>
<dbReference type="SMART" id="SM00823">
    <property type="entry name" value="PKS_PP"/>
    <property type="match status" value="1"/>
</dbReference>
<feature type="region of interest" description="Disordered" evidence="4">
    <location>
        <begin position="56"/>
        <end position="79"/>
    </location>
</feature>
<name>A0ABP4E0B0_9ACTN</name>
<dbReference type="EMBL" id="BAAALD010000022">
    <property type="protein sequence ID" value="GAA1083434.1"/>
    <property type="molecule type" value="Genomic_DNA"/>
</dbReference>
<dbReference type="RefSeq" id="WP_344623947.1">
    <property type="nucleotide sequence ID" value="NZ_BAAALD010000022.1"/>
</dbReference>
<feature type="domain" description="Carrier" evidence="5">
    <location>
        <begin position="1047"/>
        <end position="1122"/>
    </location>
</feature>
<dbReference type="PROSITE" id="PS00012">
    <property type="entry name" value="PHOSPHOPANTETHEINE"/>
    <property type="match status" value="1"/>
</dbReference>
<feature type="compositionally biased region" description="Low complexity" evidence="4">
    <location>
        <begin position="1153"/>
        <end position="1177"/>
    </location>
</feature>
<evidence type="ECO:0000256" key="1">
    <source>
        <dbReference type="ARBA" id="ARBA00001957"/>
    </source>
</evidence>
<keyword evidence="7" id="KW-1185">Reference proteome</keyword>
<dbReference type="InterPro" id="IPR000873">
    <property type="entry name" value="AMP-dep_synth/lig_dom"/>
</dbReference>
<dbReference type="InterPro" id="IPR025110">
    <property type="entry name" value="AMP-bd_C"/>
</dbReference>
<evidence type="ECO:0000313" key="7">
    <source>
        <dbReference type="Proteomes" id="UP001499987"/>
    </source>
</evidence>
<dbReference type="Gene3D" id="3.40.50.1820">
    <property type="entry name" value="alpha/beta hydrolase"/>
    <property type="match status" value="1"/>
</dbReference>
<dbReference type="InterPro" id="IPR036736">
    <property type="entry name" value="ACP-like_sf"/>
</dbReference>
<evidence type="ECO:0000256" key="3">
    <source>
        <dbReference type="ARBA" id="ARBA00022553"/>
    </source>
</evidence>
<feature type="region of interest" description="Disordered" evidence="4">
    <location>
        <begin position="1"/>
        <end position="43"/>
    </location>
</feature>
<keyword evidence="2" id="KW-0596">Phosphopantetheine</keyword>
<dbReference type="PROSITE" id="PS50075">
    <property type="entry name" value="CARRIER"/>
    <property type="match status" value="1"/>
</dbReference>
<dbReference type="Proteomes" id="UP001499987">
    <property type="component" value="Unassembled WGS sequence"/>
</dbReference>
<dbReference type="Pfam" id="PF00550">
    <property type="entry name" value="PP-binding"/>
    <property type="match status" value="1"/>
</dbReference>
<sequence length="1177" mass="123609">MVHDPAEAPPDARTADIRTADARAVDARSTDTGAVDGGAPDARAAGVRSLLARRLRGAAGGPTADDRIPPRPARDAPAPLSAAQRRLWFVEQLYPGTAAYNVSTAFRLRGPLDTAVLRRSLDTLLVRHESLRTAFRTTADGTPVQCPQPATGLALPVAELTPGRSEQETLDSARSLLADDCAVPFDLAQGPLLRAGLLRLAAEDHVLALTVHHLVADHWTLAVLCEELSAIYPALLRGEPSPLPEPPLQYVDFATWEAQRDTTGDGASLGWWTERLAGLAPLELPTDRPRPAVQAFTGARVSAVLPATATAALRSAAKGEGATLFMAVLAGLQAVLARWTGGTDIAVGGAMAGRDRPELERLAGFFVDLLPLRGDLSGDPSFAELLARTRESVLAAADHRDVPFDRLVEAVAPTRDLSRPPLVSVALSYLSTPPPRLDLGPAGASEFPFDPGAARFDLDLFARELPDGTLGLELDHRTDLFDRATAERLLAAITALLTAAAADPTAALADLAAPGATETAELAALGSSPVPHPTAHLVHELVARHAAAAPDRPAVVQGDRTVGYGELDTYADRLAERLTGRGVGPGTLVGVCLERSPELVGALLAVLKAGGAYLPLDPEYPADRLAHMLADSGTPLVVTDTRCADRLPASAAALLLTDAEHPDTEPAAEPAEPADGEPSDADHRPAAADDLAYAIYTSGSTGRPKGVLVEHRALLNLCHWHNRRHRITPEDRGTMLAAQGFDAAVWELWPYLAAGASVAVVDAAVRTDPAGLTAWLAGSGATVAFLPTPLAEAVLAEEGCTALPLRSLLTGGELLRRRPRPGLPFTVVNHYGPTENAVVATEGEVAPEGTGEGPADIGRPIDNVVARVLAADGTPVPRGAVGELYLGGAGLARGYLGAEELTRQRFVPDPQGPPGARLYRTGDLVRWRTDGRMDFLGRADRQVKLRGHRIEPGEIEARLVEHPGVAEAVVVLHSPAGGDAALVGYLTVPGRGTAAPEGLREWLAERLPEPMLPAGFVVLDALPLTPAGKVDRAALPDPGALRPPFRAPRPGTEARLAALWAEVFGLSEVGADDDFFALGGHSLLATRLLGRVRRAFAVEVPLHALFRFPTVARLAAGAVDPALAAAQEETDRRLRARMAALSEEQIRALISRAATSTATTDTATATATATATTEETR</sequence>
<dbReference type="SUPFAM" id="SSF52777">
    <property type="entry name" value="CoA-dependent acyltransferases"/>
    <property type="match status" value="2"/>
</dbReference>
<feature type="region of interest" description="Disordered" evidence="4">
    <location>
        <begin position="1152"/>
        <end position="1177"/>
    </location>
</feature>
<dbReference type="NCBIfam" id="TIGR01733">
    <property type="entry name" value="AA-adenyl-dom"/>
    <property type="match status" value="1"/>
</dbReference>
<dbReference type="SUPFAM" id="SSF56801">
    <property type="entry name" value="Acetyl-CoA synthetase-like"/>
    <property type="match status" value="1"/>
</dbReference>
<dbReference type="Gene3D" id="3.30.559.30">
    <property type="entry name" value="Nonribosomal peptide synthetase, condensation domain"/>
    <property type="match status" value="1"/>
</dbReference>
<reference evidence="7" key="1">
    <citation type="journal article" date="2019" name="Int. J. Syst. Evol. Microbiol.">
        <title>The Global Catalogue of Microorganisms (GCM) 10K type strain sequencing project: providing services to taxonomists for standard genome sequencing and annotation.</title>
        <authorList>
            <consortium name="The Broad Institute Genomics Platform"/>
            <consortium name="The Broad Institute Genome Sequencing Center for Infectious Disease"/>
            <person name="Wu L."/>
            <person name="Ma J."/>
        </authorList>
    </citation>
    <scope>NUCLEOTIDE SEQUENCE [LARGE SCALE GENOMIC DNA]</scope>
    <source>
        <strain evidence="7">JCM 13002</strain>
    </source>
</reference>
<dbReference type="Gene3D" id="2.30.38.10">
    <property type="entry name" value="Luciferase, Domain 3"/>
    <property type="match status" value="1"/>
</dbReference>
<dbReference type="Pfam" id="PF00501">
    <property type="entry name" value="AMP-binding"/>
    <property type="match status" value="1"/>
</dbReference>
<feature type="compositionally biased region" description="Basic and acidic residues" evidence="4">
    <location>
        <begin position="13"/>
        <end position="29"/>
    </location>
</feature>
<dbReference type="Pfam" id="PF13193">
    <property type="entry name" value="AMP-binding_C"/>
    <property type="match status" value="1"/>
</dbReference>
<comment type="caution">
    <text evidence="6">The sequence shown here is derived from an EMBL/GenBank/DDBJ whole genome shotgun (WGS) entry which is preliminary data.</text>
</comment>
<dbReference type="Pfam" id="PF00668">
    <property type="entry name" value="Condensation"/>
    <property type="match status" value="1"/>
</dbReference>
<dbReference type="Gene3D" id="3.30.300.30">
    <property type="match status" value="1"/>
</dbReference>
<dbReference type="InterPro" id="IPR029058">
    <property type="entry name" value="AB_hydrolase_fold"/>
</dbReference>
<dbReference type="Gene3D" id="3.30.559.10">
    <property type="entry name" value="Chloramphenicol acetyltransferase-like domain"/>
    <property type="match status" value="1"/>
</dbReference>
<dbReference type="InterPro" id="IPR009081">
    <property type="entry name" value="PP-bd_ACP"/>
</dbReference>
<proteinExistence type="predicted"/>
<evidence type="ECO:0000313" key="6">
    <source>
        <dbReference type="EMBL" id="GAA1083434.1"/>
    </source>
</evidence>
<dbReference type="CDD" id="cd19531">
    <property type="entry name" value="LCL_NRPS-like"/>
    <property type="match status" value="1"/>
</dbReference>
<keyword evidence="3" id="KW-0597">Phosphoprotein</keyword>
<evidence type="ECO:0000259" key="5">
    <source>
        <dbReference type="PROSITE" id="PS50075"/>
    </source>
</evidence>